<reference evidence="1" key="1">
    <citation type="submission" date="2020-05" db="EMBL/GenBank/DDBJ databases">
        <authorList>
            <person name="Chiriac C."/>
            <person name="Salcher M."/>
            <person name="Ghai R."/>
            <person name="Kavagutti S V."/>
        </authorList>
    </citation>
    <scope>NUCLEOTIDE SEQUENCE</scope>
</reference>
<protein>
    <submittedName>
        <fullName evidence="1">Unannotated protein</fullName>
    </submittedName>
</protein>
<dbReference type="EMBL" id="CAEZVM010000039">
    <property type="protein sequence ID" value="CAB4635505.1"/>
    <property type="molecule type" value="Genomic_DNA"/>
</dbReference>
<name>A0A6J6JFQ3_9ZZZZ</name>
<proteinExistence type="predicted"/>
<organism evidence="1">
    <name type="scientific">freshwater metagenome</name>
    <dbReference type="NCBI Taxonomy" id="449393"/>
    <lineage>
        <taxon>unclassified sequences</taxon>
        <taxon>metagenomes</taxon>
        <taxon>ecological metagenomes</taxon>
    </lineage>
</organism>
<accession>A0A6J6JFQ3</accession>
<evidence type="ECO:0000313" key="1">
    <source>
        <dbReference type="EMBL" id="CAB4635505.1"/>
    </source>
</evidence>
<gene>
    <name evidence="1" type="ORF">UFOPK2032_00913</name>
</gene>
<dbReference type="AlphaFoldDB" id="A0A6J6JFQ3"/>
<sequence length="116" mass="13082">MNKKILNQKKPYSESLSTMNSPSYAQVMTRSIDISEAGSSFLKLADEALAGEEIIFSKDGNQVLKLVRLEVREDSGEQPEKTYLPAGAWAHYDPDFDLDAWDALDEDVRKLFKNLP</sequence>